<dbReference type="Pfam" id="PF06980">
    <property type="entry name" value="DUF1302"/>
    <property type="match status" value="1"/>
</dbReference>
<keyword evidence="3" id="KW-1185">Reference proteome</keyword>
<feature type="chain" id="PRO_5020188557" description="Porin" evidence="1">
    <location>
        <begin position="31"/>
        <end position="634"/>
    </location>
</feature>
<accession>A0A4V3F581</accession>
<organism evidence="2 3">
    <name type="scientific">Panacagrimonas perspica</name>
    <dbReference type="NCBI Taxonomy" id="381431"/>
    <lineage>
        <taxon>Bacteria</taxon>
        <taxon>Pseudomonadati</taxon>
        <taxon>Pseudomonadota</taxon>
        <taxon>Gammaproteobacteria</taxon>
        <taxon>Nevskiales</taxon>
        <taxon>Nevskiaceae</taxon>
        <taxon>Panacagrimonas</taxon>
    </lineage>
</organism>
<feature type="signal peptide" evidence="1">
    <location>
        <begin position="1"/>
        <end position="30"/>
    </location>
</feature>
<dbReference type="InterPro" id="IPR010727">
    <property type="entry name" value="DUF1302"/>
</dbReference>
<sequence>MSNQVGGKALWSCIAALALGAVSITTSVFAQEAAAPAPEPAATPAMEDSGPSMWTTSGFMRVESAFRTTNDENIVNQRGNPFNGKTVARDSRPYAGAGGAADTVVRSGQTADNDWNLMQVRGQFDLTGALSENFRLFARARGVFDFAPYDEFDPDKVPGADPIGFNYQKPEYFEYRKFRDGHATNPLEVAGRKYMIDLPAFYLDYQKGSLLVRVGQQQIAWGQALFFRVLDLPNGLDLRRHLFLDYAPEEYADERIGSLGIRTTWQATQQWEVDGFFQRFLPTIYPNANTPYNAIASQFTVHDQWNVNYDDKFNGGLRIRGNLGALSAQFVATRRYNPDGVYRWTRSNINRDLPGAAGSGAVLQDTAFEVDPTGVVSAQEWFTYAGNARLNGLTGLNASITEFPAAALLGANPVPDMVTAGGELDTFFQASGGLRGHIAREYKRETNLGAGIGYVFSAAPGSVLDQLIVNLEATFTPDRNFTNVTLSKNYIEEDEWIAALVMEKYQRFSQSFPATYLVFQYMYRSESDLFGRHLSGMGGNRDKIAKGVDGWNGVVFAMQQPSPTLTWRFDGAVLLDTRGGILVQPALRYQPSTTWSIETFYNFINGNVYGDDNENIMQTLEYADEIGIRAGFQF</sequence>
<dbReference type="RefSeq" id="WP_133881607.1">
    <property type="nucleotide sequence ID" value="NZ_MWIN01000010.1"/>
</dbReference>
<proteinExistence type="predicted"/>
<evidence type="ECO:0008006" key="4">
    <source>
        <dbReference type="Google" id="ProtNLM"/>
    </source>
</evidence>
<evidence type="ECO:0000313" key="3">
    <source>
        <dbReference type="Proteomes" id="UP000295341"/>
    </source>
</evidence>
<name>A0A4V3F581_9GAMM</name>
<dbReference type="Proteomes" id="UP000295341">
    <property type="component" value="Unassembled WGS sequence"/>
</dbReference>
<dbReference type="AlphaFoldDB" id="A0A4V3F581"/>
<protein>
    <recommendedName>
        <fullName evidence="4">Porin</fullName>
    </recommendedName>
</protein>
<evidence type="ECO:0000256" key="1">
    <source>
        <dbReference type="SAM" id="SignalP"/>
    </source>
</evidence>
<dbReference type="EMBL" id="SOBT01000009">
    <property type="protein sequence ID" value="TDU28016.1"/>
    <property type="molecule type" value="Genomic_DNA"/>
</dbReference>
<comment type="caution">
    <text evidence="2">The sequence shown here is derived from an EMBL/GenBank/DDBJ whole genome shotgun (WGS) entry which is preliminary data.</text>
</comment>
<evidence type="ECO:0000313" key="2">
    <source>
        <dbReference type="EMBL" id="TDU28016.1"/>
    </source>
</evidence>
<gene>
    <name evidence="2" type="ORF">DFR24_2375</name>
</gene>
<reference evidence="2 3" key="1">
    <citation type="submission" date="2019-03" db="EMBL/GenBank/DDBJ databases">
        <title>Genomic Encyclopedia of Type Strains, Phase IV (KMG-IV): sequencing the most valuable type-strain genomes for metagenomic binning, comparative biology and taxonomic classification.</title>
        <authorList>
            <person name="Goeker M."/>
        </authorList>
    </citation>
    <scope>NUCLEOTIDE SEQUENCE [LARGE SCALE GENOMIC DNA]</scope>
    <source>
        <strain evidence="2 3">DSM 26377</strain>
    </source>
</reference>
<keyword evidence="1" id="KW-0732">Signal</keyword>
<dbReference type="OrthoDB" id="9769143at2"/>